<evidence type="ECO:0000313" key="1">
    <source>
        <dbReference type="EMBL" id="AEH79119.1"/>
    </source>
</evidence>
<dbReference type="PATRIC" id="fig|707241.3.peg.1941"/>
<organism evidence="1 2">
    <name type="scientific">Sinorhizobium meliloti (strain SM11)</name>
    <dbReference type="NCBI Taxonomy" id="707241"/>
    <lineage>
        <taxon>Bacteria</taxon>
        <taxon>Pseudomonadati</taxon>
        <taxon>Pseudomonadota</taxon>
        <taxon>Alphaproteobacteria</taxon>
        <taxon>Hyphomicrobiales</taxon>
        <taxon>Rhizobiaceae</taxon>
        <taxon>Sinorhizobium/Ensifer group</taxon>
        <taxon>Sinorhizobium</taxon>
    </lineage>
</organism>
<dbReference type="EMBL" id="CP001830">
    <property type="protein sequence ID" value="AEH79119.1"/>
    <property type="molecule type" value="Genomic_DNA"/>
</dbReference>
<dbReference type="RefSeq" id="WP_014529572.1">
    <property type="nucleotide sequence ID" value="NC_017325.1"/>
</dbReference>
<accession>F7XA23</accession>
<proteinExistence type="predicted"/>
<evidence type="ECO:0000313" key="2">
    <source>
        <dbReference type="Proteomes" id="UP000009045"/>
    </source>
</evidence>
<dbReference type="Proteomes" id="UP000009045">
    <property type="component" value="Chromosome"/>
</dbReference>
<protein>
    <submittedName>
        <fullName evidence="1">Hypothetical exported or membrane-anchored protein</fullName>
    </submittedName>
</protein>
<name>F7XA23_SINMM</name>
<dbReference type="AlphaFoldDB" id="F7XA23"/>
<gene>
    <name evidence="1" type="ordered locus">SM11_chr1851</name>
</gene>
<dbReference type="HOGENOM" id="CLU_2059863_0_0_5"/>
<sequence length="119" mass="12771">MFSLVEIPKLLAALALGISVAGPVAYFQGKAHQRQAMAVEALESSARKARLMRKSLLLMLPICAALTACQSTKSASVCDGFKPLRPKLETTVYILQNDRPFANDVAAHNRLLSSLGCGK</sequence>
<dbReference type="KEGG" id="smx:SM11_chr1851"/>
<reference evidence="1 2" key="1">
    <citation type="journal article" date="2011" name="J. Biotechnol.">
        <title>The complete genome sequence of the dominant Sinorhizobium meliloti field isolate SM11 extends the S. meliloti pan-genome.</title>
        <authorList>
            <person name="Schneiker-Bekel S."/>
            <person name="Wibberg D."/>
            <person name="Bekel T."/>
            <person name="Blom J."/>
            <person name="Linke B."/>
            <person name="Neuweger H."/>
            <person name="Stiens M."/>
            <person name="Vorholter F.J."/>
            <person name="Weidner S."/>
            <person name="Goesmann A."/>
            <person name="Puhler A."/>
            <person name="Schluter A."/>
        </authorList>
    </citation>
    <scope>NUCLEOTIDE SEQUENCE [LARGE SCALE GENOMIC DNA]</scope>
    <source>
        <strain evidence="1 2">SM11</strain>
    </source>
</reference>